<feature type="transmembrane region" description="Helical" evidence="1">
    <location>
        <begin position="125"/>
        <end position="141"/>
    </location>
</feature>
<keyword evidence="1" id="KW-1133">Transmembrane helix</keyword>
<reference evidence="2" key="3">
    <citation type="submission" date="2023-12" db="EMBL/GenBank/DDBJ databases">
        <authorList>
            <person name="Sun Q."/>
            <person name="Inoue M."/>
        </authorList>
    </citation>
    <scope>NUCLEOTIDE SEQUENCE</scope>
    <source>
        <strain evidence="2">JCM 12289</strain>
    </source>
</reference>
<evidence type="ECO:0000313" key="3">
    <source>
        <dbReference type="EMBL" id="UOO94030.1"/>
    </source>
</evidence>
<feature type="transmembrane region" description="Helical" evidence="1">
    <location>
        <begin position="199"/>
        <end position="220"/>
    </location>
</feature>
<reference evidence="3" key="2">
    <citation type="submission" date="2022-04" db="EMBL/GenBank/DDBJ databases">
        <title>Sequencing and genomic assembly of Halococcus dombrowskii.</title>
        <authorList>
            <person name="Lim S.W."/>
            <person name="MacLea K.S."/>
        </authorList>
    </citation>
    <scope>NUCLEOTIDE SEQUENCE</scope>
    <source>
        <strain evidence="3">H4</strain>
    </source>
</reference>
<name>A0AAV3SD70_HALDO</name>
<dbReference type="AlphaFoldDB" id="A0AAV3SD70"/>
<dbReference type="GeneID" id="71761903"/>
<feature type="transmembrane region" description="Helical" evidence="1">
    <location>
        <begin position="12"/>
        <end position="32"/>
    </location>
</feature>
<feature type="transmembrane region" description="Helical" evidence="1">
    <location>
        <begin position="354"/>
        <end position="374"/>
    </location>
</feature>
<dbReference type="RefSeq" id="WP_244698956.1">
    <property type="nucleotide sequence ID" value="NZ_BAAADN010000016.1"/>
</dbReference>
<keyword evidence="1" id="KW-0472">Membrane</keyword>
<sequence length="380" mass="40379">MASIADRVDPVRAWLAAAVVGVLAIAAGALAFPRAVYTNFLWKYFWGPIDADAHNALCAVRADGVVRRFAESETCRAAAAQGLTVAEPGYTLVSEAGYAIVLLFMLAGVLLLVRRLGIGTDSRLFFALIPFTLFGGALRVVEDANDAVPADATAAISYPANALIISPVIYLTVFVVTLVAILLSLRLARRDVISEFEPALAGMGTIALVVTLAYLAFLSYSTEFVAFYPQMLVLTLAIASGLAVGIYYAIDRLAPALNAGTGFIGLAILWAQAVDGVANVLASDWAQAIGLPFQYSAKHPINAIIVGATTTVFPPSIIDVIGDSWPFLLVKLVLATGVIWLFDETIFEESPRYSYLLMLAVLVVGLGPGTRDMLRATFGI</sequence>
<feature type="transmembrane region" description="Helical" evidence="1">
    <location>
        <begin position="96"/>
        <end position="113"/>
    </location>
</feature>
<feature type="transmembrane region" description="Helical" evidence="1">
    <location>
        <begin position="301"/>
        <end position="318"/>
    </location>
</feature>
<evidence type="ECO:0000313" key="5">
    <source>
        <dbReference type="Proteomes" id="UP001500962"/>
    </source>
</evidence>
<accession>A0AAV3SD70</accession>
<dbReference type="EMBL" id="CP095005">
    <property type="protein sequence ID" value="UOO94030.1"/>
    <property type="molecule type" value="Genomic_DNA"/>
</dbReference>
<dbReference type="EMBL" id="BAAADN010000016">
    <property type="protein sequence ID" value="GAA0454919.1"/>
    <property type="molecule type" value="Genomic_DNA"/>
</dbReference>
<dbReference type="KEGG" id="hdo:MUK72_08605"/>
<protein>
    <submittedName>
        <fullName evidence="2">DUF63 family protein</fullName>
    </submittedName>
</protein>
<evidence type="ECO:0000313" key="2">
    <source>
        <dbReference type="EMBL" id="GAA0454919.1"/>
    </source>
</evidence>
<dbReference type="PANTHER" id="PTHR40700:SF1">
    <property type="entry name" value="DUF63 DOMAIN-CONTAINING PROTEIN"/>
    <property type="match status" value="1"/>
</dbReference>
<organism evidence="2 5">
    <name type="scientific">Halococcus dombrowskii</name>
    <dbReference type="NCBI Taxonomy" id="179637"/>
    <lineage>
        <taxon>Archaea</taxon>
        <taxon>Methanobacteriati</taxon>
        <taxon>Methanobacteriota</taxon>
        <taxon>Stenosarchaea group</taxon>
        <taxon>Halobacteria</taxon>
        <taxon>Halobacteriales</taxon>
        <taxon>Halococcaceae</taxon>
        <taxon>Halococcus</taxon>
    </lineage>
</organism>
<feature type="transmembrane region" description="Helical" evidence="1">
    <location>
        <begin position="262"/>
        <end position="281"/>
    </location>
</feature>
<evidence type="ECO:0000256" key="1">
    <source>
        <dbReference type="SAM" id="Phobius"/>
    </source>
</evidence>
<dbReference type="PANTHER" id="PTHR40700">
    <property type="entry name" value="HYPOTHETICAL MEMBRANE PROTEIN, CONSERVED, DUF63 FAMILY"/>
    <property type="match status" value="1"/>
</dbReference>
<evidence type="ECO:0000313" key="4">
    <source>
        <dbReference type="Proteomes" id="UP000830542"/>
    </source>
</evidence>
<gene>
    <name evidence="2" type="ORF">GCM10008985_08390</name>
    <name evidence="3" type="ORF">MUK72_08605</name>
</gene>
<feature type="transmembrane region" description="Helical" evidence="1">
    <location>
        <begin position="161"/>
        <end position="187"/>
    </location>
</feature>
<feature type="transmembrane region" description="Helical" evidence="1">
    <location>
        <begin position="226"/>
        <end position="250"/>
    </location>
</feature>
<dbReference type="Proteomes" id="UP001500962">
    <property type="component" value="Unassembled WGS sequence"/>
</dbReference>
<dbReference type="Proteomes" id="UP000830542">
    <property type="component" value="Chromosome"/>
</dbReference>
<keyword evidence="4" id="KW-1185">Reference proteome</keyword>
<reference evidence="2" key="1">
    <citation type="journal article" date="2014" name="Int. J. Syst. Evol. Microbiol.">
        <title>Complete genome sequence of Corynebacterium casei LMG S-19264T (=DSM 44701T), isolated from a smear-ripened cheese.</title>
        <authorList>
            <consortium name="US DOE Joint Genome Institute (JGI-PGF)"/>
            <person name="Walter F."/>
            <person name="Albersmeier A."/>
            <person name="Kalinowski J."/>
            <person name="Ruckert C."/>
        </authorList>
    </citation>
    <scope>NUCLEOTIDE SEQUENCE</scope>
    <source>
        <strain evidence="2">JCM 12289</strain>
    </source>
</reference>
<keyword evidence="1" id="KW-0812">Transmembrane</keyword>
<proteinExistence type="predicted"/>
<feature type="transmembrane region" description="Helical" evidence="1">
    <location>
        <begin position="325"/>
        <end position="342"/>
    </location>
</feature>
<dbReference type="InterPro" id="IPR002749">
    <property type="entry name" value="DUF63"/>
</dbReference>
<dbReference type="Pfam" id="PF01889">
    <property type="entry name" value="DUF63"/>
    <property type="match status" value="1"/>
</dbReference>